<sequence length="221" mass="24429">MAKQLVPLSDRSSAFFLLASALLIGTFVPIADIIIMLDESAVAIKKVYAQTDDLWYVGEGVKQGMWVKYRIEELDTNNGRPYEMTIHFREQQQDGEWIAPVYVVFQGKVLQGTLRLGNNLAALGGSDIPEAMEPFIDGYRGSIQWLESFTQQSSPLSLRQPSWGKIAAIGGEEVRPLGEEQVTVAGGTFDATVIGWHRGQVDNRISVLGNNEFVSSFLVDC</sequence>
<dbReference type="KEGG" id="nga:Ngar_c31230"/>
<keyword evidence="1" id="KW-1133">Transmembrane helix</keyword>
<keyword evidence="1" id="KW-0812">Transmembrane</keyword>
<feature type="transmembrane region" description="Helical" evidence="1">
    <location>
        <begin position="15"/>
        <end position="37"/>
    </location>
</feature>
<evidence type="ECO:0000313" key="3">
    <source>
        <dbReference type="Proteomes" id="UP000008037"/>
    </source>
</evidence>
<protein>
    <submittedName>
        <fullName evidence="2">Uncharacterized protein</fullName>
    </submittedName>
</protein>
<dbReference type="STRING" id="1237085.Ngar_c31230"/>
<evidence type="ECO:0000313" key="2">
    <source>
        <dbReference type="EMBL" id="AFU60039.1"/>
    </source>
</evidence>
<dbReference type="OrthoDB" id="7663at2157"/>
<dbReference type="EMBL" id="CP002408">
    <property type="protein sequence ID" value="AFU60039.1"/>
    <property type="molecule type" value="Genomic_DNA"/>
</dbReference>
<dbReference type="GeneID" id="13796933"/>
<proteinExistence type="predicted"/>
<reference evidence="2 3" key="1">
    <citation type="journal article" date="2012" name="Environ. Microbiol.">
        <title>The genome of the ammonia-oxidizing Candidatus Nitrososphaera gargensis: insights into metabolic versatility and environmental adaptations.</title>
        <authorList>
            <person name="Spang A."/>
            <person name="Poehlein A."/>
            <person name="Offre P."/>
            <person name="Zumbragel S."/>
            <person name="Haider S."/>
            <person name="Rychlik N."/>
            <person name="Nowka B."/>
            <person name="Schmeisser C."/>
            <person name="Lebedeva E.V."/>
            <person name="Rattei T."/>
            <person name="Bohm C."/>
            <person name="Schmid M."/>
            <person name="Galushko A."/>
            <person name="Hatzenpichler R."/>
            <person name="Weinmaier T."/>
            <person name="Daniel R."/>
            <person name="Schleper C."/>
            <person name="Spieck E."/>
            <person name="Streit W."/>
            <person name="Wagner M."/>
        </authorList>
    </citation>
    <scope>NUCLEOTIDE SEQUENCE [LARGE SCALE GENOMIC DNA]</scope>
    <source>
        <strain evidence="3">Ga9.2</strain>
    </source>
</reference>
<name>K0INV6_NITGG</name>
<evidence type="ECO:0000256" key="1">
    <source>
        <dbReference type="SAM" id="Phobius"/>
    </source>
</evidence>
<dbReference type="InParanoid" id="K0INV6"/>
<dbReference type="BioCyc" id="CNIT1237085:G1324-3123-MONOMER"/>
<keyword evidence="3" id="KW-1185">Reference proteome</keyword>
<accession>K0INV6</accession>
<dbReference type="AlphaFoldDB" id="K0INV6"/>
<dbReference type="Proteomes" id="UP000008037">
    <property type="component" value="Chromosome"/>
</dbReference>
<dbReference type="RefSeq" id="WP_015020572.1">
    <property type="nucleotide sequence ID" value="NC_018719.1"/>
</dbReference>
<keyword evidence="1" id="KW-0472">Membrane</keyword>
<dbReference type="HOGENOM" id="CLU_1248318_0_0_2"/>
<organism evidence="2 3">
    <name type="scientific">Nitrososphaera gargensis (strain Ga9.2)</name>
    <dbReference type="NCBI Taxonomy" id="1237085"/>
    <lineage>
        <taxon>Archaea</taxon>
        <taxon>Nitrososphaerota</taxon>
        <taxon>Nitrososphaeria</taxon>
        <taxon>Nitrososphaerales</taxon>
        <taxon>Nitrososphaeraceae</taxon>
        <taxon>Nitrososphaera</taxon>
    </lineage>
</organism>
<gene>
    <name evidence="2" type="ordered locus">Ngar_c31230</name>
</gene>